<feature type="compositionally biased region" description="Basic and acidic residues" evidence="10">
    <location>
        <begin position="25"/>
        <end position="44"/>
    </location>
</feature>
<reference evidence="12" key="1">
    <citation type="submission" date="2015-09" db="EMBL/GenBank/DDBJ databases">
        <title>Scylla olivacea transcriptome.</title>
        <authorList>
            <person name="Ikhwanuddin M."/>
        </authorList>
    </citation>
    <scope>NUCLEOTIDE SEQUENCE</scope>
</reference>
<keyword evidence="7" id="KW-0508">mRNA splicing</keyword>
<dbReference type="EMBL" id="GDRN01083150">
    <property type="protein sequence ID" value="JAI61717.1"/>
    <property type="molecule type" value="Transcribed_RNA"/>
</dbReference>
<feature type="compositionally biased region" description="Basic residues" evidence="10">
    <location>
        <begin position="45"/>
        <end position="64"/>
    </location>
</feature>
<dbReference type="GO" id="GO:0008380">
    <property type="term" value="P:RNA splicing"/>
    <property type="evidence" value="ECO:0007669"/>
    <property type="project" value="UniProtKB-KW"/>
</dbReference>
<evidence type="ECO:0000256" key="7">
    <source>
        <dbReference type="ARBA" id="ARBA00023187"/>
    </source>
</evidence>
<evidence type="ECO:0000256" key="10">
    <source>
        <dbReference type="SAM" id="MobiDB-lite"/>
    </source>
</evidence>
<accession>A0A0P4WKE7</accession>
<dbReference type="PANTHER" id="PTHR31077:SF1">
    <property type="entry name" value="U4_U6.U5 SMALL NUCLEAR RIBONUCLEOPROTEIN 27 KDA PROTEIN"/>
    <property type="match status" value="1"/>
</dbReference>
<feature type="domain" description="U4/U6.U5 small nuclear ribonucleoprotein 27kDa protein" evidence="11">
    <location>
        <begin position="86"/>
        <end position="140"/>
    </location>
</feature>
<comment type="subunit">
    <text evidence="4">Part of a tri-snRNP complex.</text>
</comment>
<evidence type="ECO:0000256" key="9">
    <source>
        <dbReference type="ARBA" id="ARBA00031864"/>
    </source>
</evidence>
<evidence type="ECO:0000256" key="2">
    <source>
        <dbReference type="ARBA" id="ARBA00004123"/>
    </source>
</evidence>
<dbReference type="EMBL" id="GDRN01083148">
    <property type="protein sequence ID" value="JAI61718.1"/>
    <property type="molecule type" value="Transcribed_RNA"/>
</dbReference>
<keyword evidence="8" id="KW-0539">Nucleus</keyword>
<name>A0A0P4WKE7_SCYOL</name>
<dbReference type="AlphaFoldDB" id="A0A0P4WKE7"/>
<evidence type="ECO:0000256" key="4">
    <source>
        <dbReference type="ARBA" id="ARBA00011825"/>
    </source>
</evidence>
<dbReference type="GO" id="GO:0006397">
    <property type="term" value="P:mRNA processing"/>
    <property type="evidence" value="ECO:0007669"/>
    <property type="project" value="UniProtKB-KW"/>
</dbReference>
<feature type="region of interest" description="Disordered" evidence="10">
    <location>
        <begin position="1"/>
        <end position="82"/>
    </location>
</feature>
<proteinExistence type="inferred from homology"/>
<evidence type="ECO:0000259" key="11">
    <source>
        <dbReference type="Pfam" id="PF08648"/>
    </source>
</evidence>
<dbReference type="PANTHER" id="PTHR31077">
    <property type="entry name" value="U4/U6.U5 SMALL NUCLEAR RIBONUCLEOPROTEIN 27 KDA PROTEIN"/>
    <property type="match status" value="1"/>
</dbReference>
<evidence type="ECO:0000256" key="6">
    <source>
        <dbReference type="ARBA" id="ARBA00022664"/>
    </source>
</evidence>
<comment type="function">
    <text evidence="1">May play a role in mRNA splicing.</text>
</comment>
<dbReference type="InterPro" id="IPR013957">
    <property type="entry name" value="SNRNP27"/>
</dbReference>
<dbReference type="GO" id="GO:0071011">
    <property type="term" value="C:precatalytic spliceosome"/>
    <property type="evidence" value="ECO:0007669"/>
    <property type="project" value="TreeGrafter"/>
</dbReference>
<evidence type="ECO:0000256" key="8">
    <source>
        <dbReference type="ARBA" id="ARBA00023242"/>
    </source>
</evidence>
<keyword evidence="6" id="KW-0507">mRNA processing</keyword>
<comment type="similarity">
    <text evidence="3">Belongs to the SNUT3 family.</text>
</comment>
<evidence type="ECO:0000256" key="1">
    <source>
        <dbReference type="ARBA" id="ARBA00003632"/>
    </source>
</evidence>
<organism evidence="12">
    <name type="scientific">Scylla olivacea</name>
    <name type="common">Orange mud crab</name>
    <name type="synonym">Cancer olivacea</name>
    <dbReference type="NCBI Taxonomy" id="85551"/>
    <lineage>
        <taxon>Eukaryota</taxon>
        <taxon>Metazoa</taxon>
        <taxon>Ecdysozoa</taxon>
        <taxon>Arthropoda</taxon>
        <taxon>Crustacea</taxon>
        <taxon>Multicrustacea</taxon>
        <taxon>Malacostraca</taxon>
        <taxon>Eumalacostraca</taxon>
        <taxon>Eucarida</taxon>
        <taxon>Decapoda</taxon>
        <taxon>Pleocyemata</taxon>
        <taxon>Brachyura</taxon>
        <taxon>Eubrachyura</taxon>
        <taxon>Portunoidea</taxon>
        <taxon>Portunidae</taxon>
        <taxon>Portuninae</taxon>
        <taxon>Scylla</taxon>
    </lineage>
</organism>
<protein>
    <recommendedName>
        <fullName evidence="5">U4/U6.U5 small nuclear ribonucleoprotein 27 kDa protein</fullName>
    </recommendedName>
    <alternativeName>
        <fullName evidence="9">U4/U6.U5 tri-snRNP-associated protein 3</fullName>
    </alternativeName>
</protein>
<sequence>MGRDRERERDRGERDRFHRHRSHSREREPGRRDRDRDRERERRERRTRSRTRSRSRSPRPHRRSSPVYLAGPSGKHEEAPAQALTEEEKQMKELLGFSSFHTTKGKRVEGNNVGAVHVIMKRKYRQYMNRKGGFNRPLDFVA</sequence>
<evidence type="ECO:0000256" key="5">
    <source>
        <dbReference type="ARBA" id="ARBA00014357"/>
    </source>
</evidence>
<comment type="subcellular location">
    <subcellularLocation>
        <location evidence="2">Nucleus</location>
    </subcellularLocation>
</comment>
<feature type="compositionally biased region" description="Basic and acidic residues" evidence="10">
    <location>
        <begin position="1"/>
        <end position="16"/>
    </location>
</feature>
<evidence type="ECO:0000256" key="3">
    <source>
        <dbReference type="ARBA" id="ARBA00008218"/>
    </source>
</evidence>
<evidence type="ECO:0000313" key="12">
    <source>
        <dbReference type="EMBL" id="JAI61718.1"/>
    </source>
</evidence>
<dbReference type="Pfam" id="PF08648">
    <property type="entry name" value="SNRNP27"/>
    <property type="match status" value="1"/>
</dbReference>